<organism evidence="11 12">
    <name type="scientific">Natranaerovirga hydrolytica</name>
    <dbReference type="NCBI Taxonomy" id="680378"/>
    <lineage>
        <taxon>Bacteria</taxon>
        <taxon>Bacillati</taxon>
        <taxon>Bacillota</taxon>
        <taxon>Clostridia</taxon>
        <taxon>Lachnospirales</taxon>
        <taxon>Natranaerovirgaceae</taxon>
        <taxon>Natranaerovirga</taxon>
    </lineage>
</organism>
<comment type="similarity">
    <text evidence="5 8 10">Belongs to the PTH family.</text>
</comment>
<keyword evidence="2 8" id="KW-0820">tRNA-binding</keyword>
<evidence type="ECO:0000313" key="11">
    <source>
        <dbReference type="EMBL" id="TCK87868.1"/>
    </source>
</evidence>
<feature type="site" description="Stabilizes the basic form of H active site to accept a proton" evidence="8">
    <location>
        <position position="91"/>
    </location>
</feature>
<dbReference type="EC" id="3.1.1.29" evidence="1 8"/>
<keyword evidence="3 8" id="KW-0378">Hydrolase</keyword>
<dbReference type="EMBL" id="SMGQ01000018">
    <property type="protein sequence ID" value="TCK87868.1"/>
    <property type="molecule type" value="Genomic_DNA"/>
</dbReference>
<dbReference type="PANTHER" id="PTHR17224:SF1">
    <property type="entry name" value="PEPTIDYL-TRNA HYDROLASE"/>
    <property type="match status" value="1"/>
</dbReference>
<keyword evidence="12" id="KW-1185">Reference proteome</keyword>
<dbReference type="GO" id="GO:0000049">
    <property type="term" value="F:tRNA binding"/>
    <property type="evidence" value="ECO:0007669"/>
    <property type="project" value="UniProtKB-UniRule"/>
</dbReference>
<feature type="site" description="Discriminates between blocked and unblocked aminoacyl-tRNA" evidence="8">
    <location>
        <position position="9"/>
    </location>
</feature>
<feature type="binding site" evidence="8">
    <location>
        <position position="66"/>
    </location>
    <ligand>
        <name>tRNA</name>
        <dbReference type="ChEBI" id="CHEBI:17843"/>
    </ligand>
</feature>
<dbReference type="GO" id="GO:0072344">
    <property type="term" value="P:rescue of stalled ribosome"/>
    <property type="evidence" value="ECO:0007669"/>
    <property type="project" value="UniProtKB-UniRule"/>
</dbReference>
<comment type="function">
    <text evidence="8">Hydrolyzes ribosome-free peptidyl-tRNAs (with 1 or more amino acids incorporated), which drop off the ribosome during protein synthesis, or as a result of ribosome stalling.</text>
</comment>
<dbReference type="Gene3D" id="3.40.50.1470">
    <property type="entry name" value="Peptidyl-tRNA hydrolase"/>
    <property type="match status" value="1"/>
</dbReference>
<dbReference type="PROSITE" id="PS01195">
    <property type="entry name" value="PEPT_TRNA_HYDROL_1"/>
    <property type="match status" value="1"/>
</dbReference>
<dbReference type="Proteomes" id="UP000294545">
    <property type="component" value="Unassembled WGS sequence"/>
</dbReference>
<gene>
    <name evidence="8" type="primary">pth</name>
    <name evidence="11" type="ORF">EDC19_2710</name>
</gene>
<dbReference type="GO" id="GO:0004045">
    <property type="term" value="F:peptidyl-tRNA hydrolase activity"/>
    <property type="evidence" value="ECO:0007669"/>
    <property type="project" value="UniProtKB-UniRule"/>
</dbReference>
<dbReference type="Pfam" id="PF01195">
    <property type="entry name" value="Pept_tRNA_hydro"/>
    <property type="match status" value="1"/>
</dbReference>
<dbReference type="HAMAP" id="MF_00083">
    <property type="entry name" value="Pept_tRNA_hydro_bact"/>
    <property type="match status" value="1"/>
</dbReference>
<evidence type="ECO:0000256" key="9">
    <source>
        <dbReference type="RuleBase" id="RU000673"/>
    </source>
</evidence>
<reference evidence="11 12" key="1">
    <citation type="submission" date="2019-03" db="EMBL/GenBank/DDBJ databases">
        <title>Genomic Encyclopedia of Type Strains, Phase IV (KMG-IV): sequencing the most valuable type-strain genomes for metagenomic binning, comparative biology and taxonomic classification.</title>
        <authorList>
            <person name="Goeker M."/>
        </authorList>
    </citation>
    <scope>NUCLEOTIDE SEQUENCE [LARGE SCALE GENOMIC DNA]</scope>
    <source>
        <strain evidence="11 12">DSM 24176</strain>
    </source>
</reference>
<sequence length="187" mass="21031">MYLVVGLGNPGMKYAATRHNIGFEVVERFAYEHNIKLNKKKYHAKYGTGNINGEKVMVVQPQTYMNRSGESVLLFADFFKISMDNILVIYDDTSLDLGKIRIRKKGSAGGHNGIKNIIAHLNAQDFPRIKVGVGEKPPGWDLADYVLGRFSKEEMDIIIPAIKRASDSIETYIKDGVDAMMNLYNNK</sequence>
<dbReference type="FunFam" id="3.40.50.1470:FF:000001">
    <property type="entry name" value="Peptidyl-tRNA hydrolase"/>
    <property type="match status" value="1"/>
</dbReference>
<evidence type="ECO:0000256" key="3">
    <source>
        <dbReference type="ARBA" id="ARBA00022801"/>
    </source>
</evidence>
<name>A0A4R1M6K3_9FIRM</name>
<feature type="binding site" evidence="8">
    <location>
        <position position="14"/>
    </location>
    <ligand>
        <name>tRNA</name>
        <dbReference type="ChEBI" id="CHEBI:17843"/>
    </ligand>
</feature>
<keyword evidence="4 8" id="KW-0694">RNA-binding</keyword>
<evidence type="ECO:0000256" key="5">
    <source>
        <dbReference type="ARBA" id="ARBA00038063"/>
    </source>
</evidence>
<comment type="caution">
    <text evidence="11">The sequence shown here is derived from an EMBL/GenBank/DDBJ whole genome shotgun (WGS) entry which is preliminary data.</text>
</comment>
<keyword evidence="8" id="KW-0963">Cytoplasm</keyword>
<feature type="binding site" evidence="8">
    <location>
        <position position="64"/>
    </location>
    <ligand>
        <name>tRNA</name>
        <dbReference type="ChEBI" id="CHEBI:17843"/>
    </ligand>
</feature>
<feature type="binding site" evidence="8">
    <location>
        <position position="112"/>
    </location>
    <ligand>
        <name>tRNA</name>
        <dbReference type="ChEBI" id="CHEBI:17843"/>
    </ligand>
</feature>
<comment type="catalytic activity">
    <reaction evidence="6 8 9">
        <text>an N-acyl-L-alpha-aminoacyl-tRNA + H2O = an N-acyl-L-amino acid + a tRNA + H(+)</text>
        <dbReference type="Rhea" id="RHEA:54448"/>
        <dbReference type="Rhea" id="RHEA-COMP:10123"/>
        <dbReference type="Rhea" id="RHEA-COMP:13883"/>
        <dbReference type="ChEBI" id="CHEBI:15377"/>
        <dbReference type="ChEBI" id="CHEBI:15378"/>
        <dbReference type="ChEBI" id="CHEBI:59874"/>
        <dbReference type="ChEBI" id="CHEBI:78442"/>
        <dbReference type="ChEBI" id="CHEBI:138191"/>
        <dbReference type="EC" id="3.1.1.29"/>
    </reaction>
</comment>
<dbReference type="SUPFAM" id="SSF53178">
    <property type="entry name" value="Peptidyl-tRNA hydrolase-like"/>
    <property type="match status" value="1"/>
</dbReference>
<dbReference type="AlphaFoldDB" id="A0A4R1M6K3"/>
<comment type="subcellular location">
    <subcellularLocation>
        <location evidence="8">Cytoplasm</location>
    </subcellularLocation>
</comment>
<dbReference type="InterPro" id="IPR036416">
    <property type="entry name" value="Pept_tRNA_hydro_sf"/>
</dbReference>
<dbReference type="PANTHER" id="PTHR17224">
    <property type="entry name" value="PEPTIDYL-TRNA HYDROLASE"/>
    <property type="match status" value="1"/>
</dbReference>
<dbReference type="InterPro" id="IPR018171">
    <property type="entry name" value="Pept_tRNA_hydro_CS"/>
</dbReference>
<dbReference type="OrthoDB" id="9800507at2"/>
<evidence type="ECO:0000256" key="7">
    <source>
        <dbReference type="ARBA" id="ARBA00050038"/>
    </source>
</evidence>
<comment type="function">
    <text evidence="8">Catalyzes the release of premature peptidyl moieties from peptidyl-tRNA molecules trapped in stalled 50S ribosomal subunits, and thus maintains levels of free tRNAs and 50S ribosomes.</text>
</comment>
<dbReference type="NCBIfam" id="TIGR00447">
    <property type="entry name" value="pth"/>
    <property type="match status" value="1"/>
</dbReference>
<feature type="active site" description="Proton acceptor" evidence="8">
    <location>
        <position position="19"/>
    </location>
</feature>
<dbReference type="GO" id="GO:0005737">
    <property type="term" value="C:cytoplasm"/>
    <property type="evidence" value="ECO:0007669"/>
    <property type="project" value="UniProtKB-SubCell"/>
</dbReference>
<evidence type="ECO:0000256" key="10">
    <source>
        <dbReference type="RuleBase" id="RU004320"/>
    </source>
</evidence>
<comment type="subunit">
    <text evidence="8">Monomer.</text>
</comment>
<evidence type="ECO:0000256" key="2">
    <source>
        <dbReference type="ARBA" id="ARBA00022555"/>
    </source>
</evidence>
<dbReference type="PROSITE" id="PS01196">
    <property type="entry name" value="PEPT_TRNA_HYDROL_2"/>
    <property type="match status" value="1"/>
</dbReference>
<accession>A0A4R1M6K3</accession>
<proteinExistence type="inferred from homology"/>
<evidence type="ECO:0000256" key="4">
    <source>
        <dbReference type="ARBA" id="ARBA00022884"/>
    </source>
</evidence>
<evidence type="ECO:0000256" key="1">
    <source>
        <dbReference type="ARBA" id="ARBA00013260"/>
    </source>
</evidence>
<evidence type="ECO:0000256" key="6">
    <source>
        <dbReference type="ARBA" id="ARBA00048707"/>
    </source>
</evidence>
<evidence type="ECO:0000313" key="12">
    <source>
        <dbReference type="Proteomes" id="UP000294545"/>
    </source>
</evidence>
<protein>
    <recommendedName>
        <fullName evidence="7 8">Peptidyl-tRNA hydrolase</fullName>
        <shortName evidence="8">Pth</shortName>
        <ecNumber evidence="1 8">3.1.1.29</ecNumber>
    </recommendedName>
</protein>
<evidence type="ECO:0000256" key="8">
    <source>
        <dbReference type="HAMAP-Rule" id="MF_00083"/>
    </source>
</evidence>
<dbReference type="RefSeq" id="WP_132283365.1">
    <property type="nucleotide sequence ID" value="NZ_SMGQ01000018.1"/>
</dbReference>
<dbReference type="CDD" id="cd00462">
    <property type="entry name" value="PTH"/>
    <property type="match status" value="1"/>
</dbReference>
<dbReference type="GO" id="GO:0006515">
    <property type="term" value="P:protein quality control for misfolded or incompletely synthesized proteins"/>
    <property type="evidence" value="ECO:0007669"/>
    <property type="project" value="UniProtKB-UniRule"/>
</dbReference>
<dbReference type="InterPro" id="IPR001328">
    <property type="entry name" value="Pept_tRNA_hydro"/>
</dbReference>